<dbReference type="Proteomes" id="UP001165678">
    <property type="component" value="Unassembled WGS sequence"/>
</dbReference>
<evidence type="ECO:0000256" key="15">
    <source>
        <dbReference type="SAM" id="Phobius"/>
    </source>
</evidence>
<keyword evidence="4" id="KW-0132">Cell division</keyword>
<dbReference type="GO" id="GO:0008360">
    <property type="term" value="P:regulation of cell shape"/>
    <property type="evidence" value="ECO:0007669"/>
    <property type="project" value="UniProtKB-KW"/>
</dbReference>
<dbReference type="InterPro" id="IPR009386">
    <property type="entry name" value="ZapG-like"/>
</dbReference>
<accession>A0AA41ZL40</accession>
<keyword evidence="3" id="KW-0997">Cell inner membrane</keyword>
<organism evidence="16 17">
    <name type="scientific">Larsenimonas rhizosphaerae</name>
    <dbReference type="NCBI Taxonomy" id="2944682"/>
    <lineage>
        <taxon>Bacteria</taxon>
        <taxon>Pseudomonadati</taxon>
        <taxon>Pseudomonadota</taxon>
        <taxon>Gammaproteobacteria</taxon>
        <taxon>Oceanospirillales</taxon>
        <taxon>Halomonadaceae</taxon>
        <taxon>Larsenimonas</taxon>
    </lineage>
</organism>
<proteinExistence type="inferred from homology"/>
<dbReference type="EMBL" id="JAPIVE010000001">
    <property type="protein sequence ID" value="MCX2523768.1"/>
    <property type="molecule type" value="Genomic_DNA"/>
</dbReference>
<keyword evidence="9" id="KW-0131">Cell cycle</keyword>
<evidence type="ECO:0000256" key="3">
    <source>
        <dbReference type="ARBA" id="ARBA00022519"/>
    </source>
</evidence>
<protein>
    <recommendedName>
        <fullName evidence="11">Z-ring associated protein G</fullName>
    </recommendedName>
    <alternativeName>
        <fullName evidence="12">Cell division protein ZapG</fullName>
    </alternativeName>
</protein>
<evidence type="ECO:0000256" key="4">
    <source>
        <dbReference type="ARBA" id="ARBA00022618"/>
    </source>
</evidence>
<evidence type="ECO:0000256" key="10">
    <source>
        <dbReference type="ARBA" id="ARBA00035657"/>
    </source>
</evidence>
<keyword evidence="6" id="KW-0133">Cell shape</keyword>
<comment type="similarity">
    <text evidence="10">Belongs to the ZapG family.</text>
</comment>
<evidence type="ECO:0000256" key="9">
    <source>
        <dbReference type="ARBA" id="ARBA00023306"/>
    </source>
</evidence>
<comment type="subcellular location">
    <subcellularLocation>
        <location evidence="1">Cell inner membrane</location>
        <topology evidence="1">Single-pass membrane protein</topology>
    </subcellularLocation>
</comment>
<evidence type="ECO:0000256" key="11">
    <source>
        <dbReference type="ARBA" id="ARBA00035703"/>
    </source>
</evidence>
<feature type="compositionally biased region" description="Basic and acidic residues" evidence="14">
    <location>
        <begin position="92"/>
        <end position="122"/>
    </location>
</feature>
<evidence type="ECO:0000313" key="17">
    <source>
        <dbReference type="Proteomes" id="UP001165678"/>
    </source>
</evidence>
<evidence type="ECO:0000256" key="1">
    <source>
        <dbReference type="ARBA" id="ARBA00004377"/>
    </source>
</evidence>
<keyword evidence="2" id="KW-1003">Cell membrane</keyword>
<evidence type="ECO:0000256" key="12">
    <source>
        <dbReference type="ARBA" id="ARBA00035727"/>
    </source>
</evidence>
<dbReference type="AlphaFoldDB" id="A0AA41ZL40"/>
<gene>
    <name evidence="16" type="ORF">OQ287_05910</name>
</gene>
<dbReference type="GO" id="GO:0005886">
    <property type="term" value="C:plasma membrane"/>
    <property type="evidence" value="ECO:0007669"/>
    <property type="project" value="UniProtKB-SubCell"/>
</dbReference>
<feature type="coiled-coil region" evidence="13">
    <location>
        <begin position="29"/>
        <end position="63"/>
    </location>
</feature>
<sequence length="148" mass="16847">MNEGNIDWILGLACLLVGMGIGALGYHLMNANARRNRQAQQKLKDTERELNQVRETLNGHFSQTADLVAQLQRTGQELQQQFAADAERLCSDEQVKRRLRPQDETAEREEESSLHIPRDYAESARGTLSENYGIRRGPAEEDPQPPRY</sequence>
<feature type="region of interest" description="Disordered" evidence="14">
    <location>
        <begin position="92"/>
        <end position="148"/>
    </location>
</feature>
<keyword evidence="5 15" id="KW-0812">Transmembrane</keyword>
<dbReference type="PANTHER" id="PTHR39579">
    <property type="entry name" value="INNER MEMBRANE PROTEIN YHCB"/>
    <property type="match status" value="1"/>
</dbReference>
<feature type="transmembrane region" description="Helical" evidence="15">
    <location>
        <begin position="6"/>
        <end position="28"/>
    </location>
</feature>
<keyword evidence="8 15" id="KW-0472">Membrane</keyword>
<reference evidence="16" key="1">
    <citation type="submission" date="2022-11" db="EMBL/GenBank/DDBJ databases">
        <title>Larsenimonas rhizosphaerae sp. nov., isolated from a tidal mudflat.</title>
        <authorList>
            <person name="Lee S.D."/>
            <person name="Kim I.S."/>
        </authorList>
    </citation>
    <scope>NUCLEOTIDE SEQUENCE</scope>
    <source>
        <strain evidence="16">GH2-1</strain>
    </source>
</reference>
<evidence type="ECO:0000256" key="2">
    <source>
        <dbReference type="ARBA" id="ARBA00022475"/>
    </source>
</evidence>
<keyword evidence="13" id="KW-0175">Coiled coil</keyword>
<evidence type="ECO:0000313" key="16">
    <source>
        <dbReference type="EMBL" id="MCX2523768.1"/>
    </source>
</evidence>
<dbReference type="GO" id="GO:0051301">
    <property type="term" value="P:cell division"/>
    <property type="evidence" value="ECO:0007669"/>
    <property type="project" value="UniProtKB-KW"/>
</dbReference>
<dbReference type="RefSeq" id="WP_265895823.1">
    <property type="nucleotide sequence ID" value="NZ_JAPIVE010000001.1"/>
</dbReference>
<evidence type="ECO:0000256" key="7">
    <source>
        <dbReference type="ARBA" id="ARBA00022989"/>
    </source>
</evidence>
<name>A0AA41ZL40_9GAMM</name>
<dbReference type="Pfam" id="PF06295">
    <property type="entry name" value="ZapG-like"/>
    <property type="match status" value="1"/>
</dbReference>
<evidence type="ECO:0000256" key="5">
    <source>
        <dbReference type="ARBA" id="ARBA00022692"/>
    </source>
</evidence>
<evidence type="ECO:0000256" key="13">
    <source>
        <dbReference type="SAM" id="Coils"/>
    </source>
</evidence>
<evidence type="ECO:0000256" key="6">
    <source>
        <dbReference type="ARBA" id="ARBA00022960"/>
    </source>
</evidence>
<evidence type="ECO:0000256" key="14">
    <source>
        <dbReference type="SAM" id="MobiDB-lite"/>
    </source>
</evidence>
<dbReference type="PANTHER" id="PTHR39579:SF1">
    <property type="entry name" value="INNER MEMBRANE PROTEIN YHCB"/>
    <property type="match status" value="1"/>
</dbReference>
<evidence type="ECO:0000256" key="8">
    <source>
        <dbReference type="ARBA" id="ARBA00023136"/>
    </source>
</evidence>
<keyword evidence="7 15" id="KW-1133">Transmembrane helix</keyword>
<keyword evidence="17" id="KW-1185">Reference proteome</keyword>
<comment type="caution">
    <text evidence="16">The sequence shown here is derived from an EMBL/GenBank/DDBJ whole genome shotgun (WGS) entry which is preliminary data.</text>
</comment>